<evidence type="ECO:0000313" key="14">
    <source>
        <dbReference type="Proteomes" id="UP000310158"/>
    </source>
</evidence>
<comment type="function">
    <text evidence="1">Involved in pre-mRNA splicing.</text>
</comment>
<evidence type="ECO:0000256" key="2">
    <source>
        <dbReference type="ARBA" id="ARBA00004123"/>
    </source>
</evidence>
<keyword evidence="6" id="KW-0507">mRNA processing</keyword>
<evidence type="ECO:0000256" key="5">
    <source>
        <dbReference type="ARBA" id="ARBA00014745"/>
    </source>
</evidence>
<dbReference type="PANTHER" id="PTHR13264:SF5">
    <property type="entry name" value="PRE-MRNA-SPLICING FACTOR SYF2"/>
    <property type="match status" value="1"/>
</dbReference>
<keyword evidence="14" id="KW-1185">Reference proteome</keyword>
<feature type="coiled-coil region" evidence="10">
    <location>
        <begin position="76"/>
        <end position="144"/>
    </location>
</feature>
<evidence type="ECO:0000256" key="6">
    <source>
        <dbReference type="ARBA" id="ARBA00022664"/>
    </source>
</evidence>
<protein>
    <recommendedName>
        <fullName evidence="5">Pre-mRNA-splicing factor SYF2</fullName>
    </recommendedName>
    <alternativeName>
        <fullName evidence="4">Pre-mRNA-splicing factor syf2</fullName>
    </alternativeName>
</protein>
<dbReference type="Pfam" id="PF00264">
    <property type="entry name" value="Tyrosinase"/>
    <property type="match status" value="1"/>
</dbReference>
<dbReference type="OrthoDB" id="6132182at2759"/>
<feature type="domain" description="Tyrosinase copper-binding" evidence="12">
    <location>
        <begin position="530"/>
        <end position="547"/>
    </location>
</feature>
<dbReference type="Pfam" id="PF08231">
    <property type="entry name" value="SYF2"/>
    <property type="match status" value="1"/>
</dbReference>
<evidence type="ECO:0000256" key="1">
    <source>
        <dbReference type="ARBA" id="ARBA00003777"/>
    </source>
</evidence>
<dbReference type="InterPro" id="IPR013260">
    <property type="entry name" value="mRNA_splic_SYF2"/>
</dbReference>
<gene>
    <name evidence="13" type="ORF">EW146_g2182</name>
</gene>
<dbReference type="GO" id="GO:0000974">
    <property type="term" value="C:Prp19 complex"/>
    <property type="evidence" value="ECO:0007669"/>
    <property type="project" value="TreeGrafter"/>
</dbReference>
<keyword evidence="7" id="KW-0747">Spliceosome</keyword>
<dbReference type="CDD" id="cd07177">
    <property type="entry name" value="terB_like"/>
    <property type="match status" value="1"/>
</dbReference>
<evidence type="ECO:0000256" key="11">
    <source>
        <dbReference type="SAM" id="MobiDB-lite"/>
    </source>
</evidence>
<evidence type="ECO:0000256" key="8">
    <source>
        <dbReference type="ARBA" id="ARBA00023187"/>
    </source>
</evidence>
<dbReference type="SUPFAM" id="SSF48056">
    <property type="entry name" value="Di-copper centre-containing domain"/>
    <property type="match status" value="1"/>
</dbReference>
<evidence type="ECO:0000313" key="13">
    <source>
        <dbReference type="EMBL" id="THH18895.1"/>
    </source>
</evidence>
<reference evidence="13 14" key="1">
    <citation type="submission" date="2019-02" db="EMBL/GenBank/DDBJ databases">
        <title>Genome sequencing of the rare red list fungi Bondarzewia mesenterica.</title>
        <authorList>
            <person name="Buettner E."/>
            <person name="Kellner H."/>
        </authorList>
    </citation>
    <scope>NUCLEOTIDE SEQUENCE [LARGE SCALE GENOMIC DNA]</scope>
    <source>
        <strain evidence="13 14">DSM 108281</strain>
    </source>
</reference>
<dbReference type="Proteomes" id="UP000310158">
    <property type="component" value="Unassembled WGS sequence"/>
</dbReference>
<dbReference type="EMBL" id="SGPL01000061">
    <property type="protein sequence ID" value="THH18895.1"/>
    <property type="molecule type" value="Genomic_DNA"/>
</dbReference>
<name>A0A4S4M1Y3_9AGAM</name>
<keyword evidence="9" id="KW-0539">Nucleus</keyword>
<evidence type="ECO:0000256" key="7">
    <source>
        <dbReference type="ARBA" id="ARBA00022728"/>
    </source>
</evidence>
<dbReference type="GO" id="GO:0016491">
    <property type="term" value="F:oxidoreductase activity"/>
    <property type="evidence" value="ECO:0007669"/>
    <property type="project" value="InterPro"/>
</dbReference>
<comment type="similarity">
    <text evidence="3">Belongs to the SYF2 family.</text>
</comment>
<dbReference type="GO" id="GO:0008380">
    <property type="term" value="P:RNA splicing"/>
    <property type="evidence" value="ECO:0007669"/>
    <property type="project" value="UniProtKB-KW"/>
</dbReference>
<dbReference type="PROSITE" id="PS00497">
    <property type="entry name" value="TYROSINASE_1"/>
    <property type="match status" value="1"/>
</dbReference>
<dbReference type="PANTHER" id="PTHR13264">
    <property type="entry name" value="GCIP-INTERACTING PROTEIN P29"/>
    <property type="match status" value="1"/>
</dbReference>
<dbReference type="PRINTS" id="PR00092">
    <property type="entry name" value="TYROSINASE"/>
</dbReference>
<dbReference type="Gene3D" id="1.10.1280.10">
    <property type="entry name" value="Di-copper center containing domain from catechol oxidase"/>
    <property type="match status" value="1"/>
</dbReference>
<sequence>MARTRRKSAKSAAPPVEPPQAAKLDEEPTAVEKEVVEEVVEVVVEEAAEEFVEATEVATGSIEETAVAQTQGKITMEERQAKLAQLRTKMRSSTQANRTEVIEEAAKAKVSARDAARLEKQRKLAELLRTNADAEERGEDVERAKNWEWTIEENEEWEKKLARKARRADFEFHDDAHAARRRYKKDLDDIKVNLVEYNRRREVAMGLAPGTLVRSAAASSSSSITNFDPKQGSHMQVVPSSQQQQLAAESLYRDANSLLYADNKPSEDAIDRVISKINKDIDKKRNFSRKRANEDEGDITYINERNRVFNKKIARYYDKYTAEIRASFERGTAFLHFYSNPRKLYNVEALVKLTEFGRVTGKAVLSRLMHFTIRDIASDLTELFVHSQQIPPSRHNIKMKAPDFCCWPLERTRQRLKLCGGDQRSRPFPSFGRIASIQYSRLINGSMHWSCLSSFLRDFAEYELSLLALLGMEADDCNERAEWISAVKCLSHLPHDTNLTPTVNKSISMVPPVNASDTVYIHMDLNVIVHFTGLFLPWHRWFVAVHERALKEKCGYTGSSPYWNWALDSSDFYNSDFWKDSDPKSGLGGWGDPANDFQVPDGGFRDLYLSYPSPHTLRRNFTLQPYLDVPPVLSGFFPDPAKFANTSFTPAEVFKLINGFAGDYRGFQAYFESFEGAHGAVHEIMGGDLAGTCPKNAPSNCTPGPTWSPNEPLFWMHHAMVDKVWYDWQHKSTSNFWSFFGGSVQAMDNVTYYNEYPNGAPPFLDLNSKMPADGMFPQATIHDVFDTTSGILCYIYE</sequence>
<dbReference type="InterPro" id="IPR008922">
    <property type="entry name" value="Di-copper_centre_dom_sf"/>
</dbReference>
<accession>A0A4S4M1Y3</accession>
<feature type="region of interest" description="Disordered" evidence="11">
    <location>
        <begin position="1"/>
        <end position="29"/>
    </location>
</feature>
<evidence type="ECO:0000256" key="10">
    <source>
        <dbReference type="SAM" id="Coils"/>
    </source>
</evidence>
<proteinExistence type="inferred from homology"/>
<dbReference type="GO" id="GO:0071013">
    <property type="term" value="C:catalytic step 2 spliceosome"/>
    <property type="evidence" value="ECO:0007669"/>
    <property type="project" value="TreeGrafter"/>
</dbReference>
<evidence type="ECO:0000259" key="12">
    <source>
        <dbReference type="PROSITE" id="PS00497"/>
    </source>
</evidence>
<evidence type="ECO:0000256" key="3">
    <source>
        <dbReference type="ARBA" id="ARBA00010028"/>
    </source>
</evidence>
<organism evidence="13 14">
    <name type="scientific">Bondarzewia mesenterica</name>
    <dbReference type="NCBI Taxonomy" id="1095465"/>
    <lineage>
        <taxon>Eukaryota</taxon>
        <taxon>Fungi</taxon>
        <taxon>Dikarya</taxon>
        <taxon>Basidiomycota</taxon>
        <taxon>Agaricomycotina</taxon>
        <taxon>Agaricomycetes</taxon>
        <taxon>Russulales</taxon>
        <taxon>Bondarzewiaceae</taxon>
        <taxon>Bondarzewia</taxon>
    </lineage>
</organism>
<keyword evidence="10" id="KW-0175">Coiled coil</keyword>
<dbReference type="InterPro" id="IPR002227">
    <property type="entry name" value="Tyrosinase_Cu-bd"/>
</dbReference>
<comment type="caution">
    <text evidence="13">The sequence shown here is derived from an EMBL/GenBank/DDBJ whole genome shotgun (WGS) entry which is preliminary data.</text>
</comment>
<dbReference type="GO" id="GO:0006397">
    <property type="term" value="P:mRNA processing"/>
    <property type="evidence" value="ECO:0007669"/>
    <property type="project" value="UniProtKB-KW"/>
</dbReference>
<evidence type="ECO:0000256" key="9">
    <source>
        <dbReference type="ARBA" id="ARBA00023242"/>
    </source>
</evidence>
<keyword evidence="8" id="KW-0508">mRNA splicing</keyword>
<evidence type="ECO:0000256" key="4">
    <source>
        <dbReference type="ARBA" id="ARBA00013557"/>
    </source>
</evidence>
<dbReference type="GO" id="GO:0071014">
    <property type="term" value="C:post-mRNA release spliceosomal complex"/>
    <property type="evidence" value="ECO:0007669"/>
    <property type="project" value="TreeGrafter"/>
</dbReference>
<dbReference type="AlphaFoldDB" id="A0A4S4M1Y3"/>
<comment type="subcellular location">
    <subcellularLocation>
        <location evidence="2">Nucleus</location>
    </subcellularLocation>
</comment>